<dbReference type="EMBL" id="GBXM01107799">
    <property type="protein sequence ID" value="JAH00778.1"/>
    <property type="molecule type" value="Transcribed_RNA"/>
</dbReference>
<sequence length="38" mass="4281">MYIISGFFYAIANTHQTSHFLTMTRSLKLCDFVIPGVG</sequence>
<dbReference type="EMBL" id="GBXM01101998">
    <property type="protein sequence ID" value="JAH06579.1"/>
    <property type="molecule type" value="Transcribed_RNA"/>
</dbReference>
<evidence type="ECO:0000313" key="1">
    <source>
        <dbReference type="EMBL" id="JAH06579.1"/>
    </source>
</evidence>
<accession>A0A0E9PPY8</accession>
<dbReference type="AlphaFoldDB" id="A0A0E9PPY8"/>
<protein>
    <submittedName>
        <fullName evidence="1">Uncharacterized protein</fullName>
    </submittedName>
</protein>
<proteinExistence type="predicted"/>
<name>A0A0E9PPY8_ANGAN</name>
<reference evidence="1" key="2">
    <citation type="journal article" date="2015" name="Fish Shellfish Immunol.">
        <title>Early steps in the European eel (Anguilla anguilla)-Vibrio vulnificus interaction in the gills: Role of the RtxA13 toxin.</title>
        <authorList>
            <person name="Callol A."/>
            <person name="Pajuelo D."/>
            <person name="Ebbesson L."/>
            <person name="Teles M."/>
            <person name="MacKenzie S."/>
            <person name="Amaro C."/>
        </authorList>
    </citation>
    <scope>NUCLEOTIDE SEQUENCE</scope>
</reference>
<reference evidence="1" key="1">
    <citation type="submission" date="2014-11" db="EMBL/GenBank/DDBJ databases">
        <authorList>
            <person name="Amaro Gonzalez C."/>
        </authorList>
    </citation>
    <scope>NUCLEOTIDE SEQUENCE</scope>
</reference>
<organism evidence="1">
    <name type="scientific">Anguilla anguilla</name>
    <name type="common">European freshwater eel</name>
    <name type="synonym">Muraena anguilla</name>
    <dbReference type="NCBI Taxonomy" id="7936"/>
    <lineage>
        <taxon>Eukaryota</taxon>
        <taxon>Metazoa</taxon>
        <taxon>Chordata</taxon>
        <taxon>Craniata</taxon>
        <taxon>Vertebrata</taxon>
        <taxon>Euteleostomi</taxon>
        <taxon>Actinopterygii</taxon>
        <taxon>Neopterygii</taxon>
        <taxon>Teleostei</taxon>
        <taxon>Anguilliformes</taxon>
        <taxon>Anguillidae</taxon>
        <taxon>Anguilla</taxon>
    </lineage>
</organism>